<evidence type="ECO:0000313" key="2">
    <source>
        <dbReference type="EMBL" id="KAJ6223299.1"/>
    </source>
</evidence>
<comment type="caution">
    <text evidence="2">The sequence shown here is derived from an EMBL/GenBank/DDBJ whole genome shotgun (WGS) entry which is preliminary data.</text>
</comment>
<feature type="compositionally biased region" description="Polar residues" evidence="1">
    <location>
        <begin position="48"/>
        <end position="57"/>
    </location>
</feature>
<dbReference type="AlphaFoldDB" id="A0A9Q0RQY8"/>
<dbReference type="InterPro" id="IPR009072">
    <property type="entry name" value="Histone-fold"/>
</dbReference>
<protein>
    <recommendedName>
        <fullName evidence="4">Histone H2A</fullName>
    </recommendedName>
</protein>
<accession>A0A9Q0RQY8</accession>
<dbReference type="EMBL" id="JAPWDV010000001">
    <property type="protein sequence ID" value="KAJ6223299.1"/>
    <property type="molecule type" value="Genomic_DNA"/>
</dbReference>
<sequence>MSSTQSSASSNGTTTAATPTTTISLALSPEQSKTTTATTTSSSEPQSGSVQRHTQPQPRRRRRRMIRGKWIRLSRVRRYLRLHSRYRKISQRAVLLCTVMIEHCLETILIKAKEAAKDDRSTKIKNRHLTRAIIKDEMMRIIFNRSVIPNGGGMIRNS</sequence>
<name>A0A9Q0RQY8_BLOTA</name>
<gene>
    <name evidence="2" type="ORF">RDWZM_001844</name>
</gene>
<dbReference type="Gene3D" id="1.10.20.10">
    <property type="entry name" value="Histone, subunit A"/>
    <property type="match status" value="1"/>
</dbReference>
<keyword evidence="3" id="KW-1185">Reference proteome</keyword>
<dbReference type="SUPFAM" id="SSF47113">
    <property type="entry name" value="Histone-fold"/>
    <property type="match status" value="1"/>
</dbReference>
<evidence type="ECO:0000256" key="1">
    <source>
        <dbReference type="SAM" id="MobiDB-lite"/>
    </source>
</evidence>
<organism evidence="2 3">
    <name type="scientific">Blomia tropicalis</name>
    <name type="common">Mite</name>
    <dbReference type="NCBI Taxonomy" id="40697"/>
    <lineage>
        <taxon>Eukaryota</taxon>
        <taxon>Metazoa</taxon>
        <taxon>Ecdysozoa</taxon>
        <taxon>Arthropoda</taxon>
        <taxon>Chelicerata</taxon>
        <taxon>Arachnida</taxon>
        <taxon>Acari</taxon>
        <taxon>Acariformes</taxon>
        <taxon>Sarcoptiformes</taxon>
        <taxon>Astigmata</taxon>
        <taxon>Glycyphagoidea</taxon>
        <taxon>Echimyopodidae</taxon>
        <taxon>Blomia</taxon>
    </lineage>
</organism>
<proteinExistence type="predicted"/>
<dbReference type="GO" id="GO:0046982">
    <property type="term" value="F:protein heterodimerization activity"/>
    <property type="evidence" value="ECO:0007669"/>
    <property type="project" value="InterPro"/>
</dbReference>
<feature type="compositionally biased region" description="Low complexity" evidence="1">
    <location>
        <begin position="1"/>
        <end position="47"/>
    </location>
</feature>
<evidence type="ECO:0000313" key="3">
    <source>
        <dbReference type="Proteomes" id="UP001142055"/>
    </source>
</evidence>
<feature type="region of interest" description="Disordered" evidence="1">
    <location>
        <begin position="1"/>
        <end position="64"/>
    </location>
</feature>
<evidence type="ECO:0008006" key="4">
    <source>
        <dbReference type="Google" id="ProtNLM"/>
    </source>
</evidence>
<reference evidence="2" key="1">
    <citation type="submission" date="2022-12" db="EMBL/GenBank/DDBJ databases">
        <title>Genome assemblies of Blomia tropicalis.</title>
        <authorList>
            <person name="Cui Y."/>
        </authorList>
    </citation>
    <scope>NUCLEOTIDE SEQUENCE</scope>
    <source>
        <tissue evidence="2">Adult mites</tissue>
    </source>
</reference>
<dbReference type="Proteomes" id="UP001142055">
    <property type="component" value="Chromosome 1"/>
</dbReference>